<name>A0A8T9Q3R5_9BACT</name>
<dbReference type="EMBL" id="CP095046">
    <property type="protein sequence ID" value="UOQ71695.1"/>
    <property type="molecule type" value="Genomic_DNA"/>
</dbReference>
<dbReference type="AlphaFoldDB" id="A0A8T9Q3R5"/>
<gene>
    <name evidence="2" type="ORF">MUN79_24310</name>
</gene>
<dbReference type="Proteomes" id="UP000831796">
    <property type="component" value="Chromosome"/>
</dbReference>
<dbReference type="InterPro" id="IPR019626">
    <property type="entry name" value="Stress-induced_KGG_rpt"/>
</dbReference>
<accession>A0A8T9Q3R5</accession>
<protein>
    <submittedName>
        <fullName evidence="2">KGG domain-containing protein</fullName>
    </submittedName>
</protein>
<reference evidence="2" key="1">
    <citation type="submission" date="2022-04" db="EMBL/GenBank/DDBJ databases">
        <title>Hymenobacter sp. isolated from the air.</title>
        <authorList>
            <person name="Won M."/>
            <person name="Lee C.-M."/>
            <person name="Woen H.-Y."/>
            <person name="Kwon S.-W."/>
        </authorList>
    </citation>
    <scope>NUCLEOTIDE SEQUENCE</scope>
    <source>
        <strain evidence="2">5116S-3</strain>
    </source>
</reference>
<organism evidence="2 3">
    <name type="scientific">Hymenobacter cellulosilyticus</name>
    <dbReference type="NCBI Taxonomy" id="2932248"/>
    <lineage>
        <taxon>Bacteria</taxon>
        <taxon>Pseudomonadati</taxon>
        <taxon>Bacteroidota</taxon>
        <taxon>Cytophagia</taxon>
        <taxon>Cytophagales</taxon>
        <taxon>Hymenobacteraceae</taxon>
        <taxon>Hymenobacter</taxon>
    </lineage>
</organism>
<evidence type="ECO:0000313" key="3">
    <source>
        <dbReference type="Proteomes" id="UP000831796"/>
    </source>
</evidence>
<proteinExistence type="predicted"/>
<dbReference type="KEGG" id="hcu:MUN79_24310"/>
<evidence type="ECO:0000256" key="1">
    <source>
        <dbReference type="SAM" id="MobiDB-lite"/>
    </source>
</evidence>
<evidence type="ECO:0000313" key="2">
    <source>
        <dbReference type="EMBL" id="UOQ71695.1"/>
    </source>
</evidence>
<sequence length="101" mass="10730">MNTNNSARGNSSQQGGRQAARSTTSKTTPAGKSLRGFAAMDPAEQRRIASEGGKASHESGRGHRFTSEEAREAGRKGAKLVADGATRAVPPDSFLLKYRRL</sequence>
<feature type="compositionally biased region" description="Polar residues" evidence="1">
    <location>
        <begin position="1"/>
        <end position="30"/>
    </location>
</feature>
<keyword evidence="3" id="KW-1185">Reference proteome</keyword>
<feature type="region of interest" description="Disordered" evidence="1">
    <location>
        <begin position="1"/>
        <end position="79"/>
    </location>
</feature>
<feature type="compositionally biased region" description="Basic and acidic residues" evidence="1">
    <location>
        <begin position="43"/>
        <end position="75"/>
    </location>
</feature>
<dbReference type="RefSeq" id="WP_244675098.1">
    <property type="nucleotide sequence ID" value="NZ_CP095046.1"/>
</dbReference>
<dbReference type="Pfam" id="PF10685">
    <property type="entry name" value="KGG"/>
    <property type="match status" value="1"/>
</dbReference>